<dbReference type="Proteomes" id="UP000063919">
    <property type="component" value="Chromosome"/>
</dbReference>
<dbReference type="EMBL" id="CP012622">
    <property type="protein sequence ID" value="ALD66738.1"/>
    <property type="molecule type" value="Genomic_DNA"/>
</dbReference>
<proteinExistence type="predicted"/>
<accession>A0A0M3SJH0</accession>
<name>A0A0M3SJH0_9MOLU</name>
<feature type="transmembrane region" description="Helical" evidence="1">
    <location>
        <begin position="105"/>
        <end position="122"/>
    </location>
</feature>
<evidence type="ECO:0000256" key="1">
    <source>
        <dbReference type="SAM" id="Phobius"/>
    </source>
</evidence>
<gene>
    <name evidence="2" type="ORF">SCANT_v1c08320</name>
</gene>
<evidence type="ECO:0000313" key="3">
    <source>
        <dbReference type="Proteomes" id="UP000063919"/>
    </source>
</evidence>
<dbReference type="STRING" id="362837.SCANT_v1c08320"/>
<dbReference type="RefSeq" id="WP_053946487.1">
    <property type="nucleotide sequence ID" value="NZ_CP012622.1"/>
</dbReference>
<dbReference type="KEGG" id="scj:SCANT_v1c08320"/>
<organism evidence="2 3">
    <name type="scientific">Spiroplasma cantharicola</name>
    <dbReference type="NCBI Taxonomy" id="362837"/>
    <lineage>
        <taxon>Bacteria</taxon>
        <taxon>Bacillati</taxon>
        <taxon>Mycoplasmatota</taxon>
        <taxon>Mollicutes</taxon>
        <taxon>Entomoplasmatales</taxon>
        <taxon>Spiroplasmataceae</taxon>
        <taxon>Spiroplasma</taxon>
    </lineage>
</organism>
<dbReference type="OrthoDB" id="389862at2"/>
<dbReference type="PATRIC" id="fig|362837.3.peg.848"/>
<feature type="transmembrane region" description="Helical" evidence="1">
    <location>
        <begin position="12"/>
        <end position="37"/>
    </location>
</feature>
<keyword evidence="1" id="KW-1133">Transmembrane helix</keyword>
<keyword evidence="3" id="KW-1185">Reference proteome</keyword>
<protein>
    <recommendedName>
        <fullName evidence="4">Transmembrane protein</fullName>
    </recommendedName>
</protein>
<dbReference type="AlphaFoldDB" id="A0A0M3SJH0"/>
<feature type="transmembrane region" description="Helical" evidence="1">
    <location>
        <begin position="142"/>
        <end position="163"/>
    </location>
</feature>
<evidence type="ECO:0000313" key="2">
    <source>
        <dbReference type="EMBL" id="ALD66738.1"/>
    </source>
</evidence>
<keyword evidence="1" id="KW-0812">Transmembrane</keyword>
<reference evidence="2 3" key="1">
    <citation type="journal article" date="2015" name="Genome Announc.">
        <title>Complete Genome Sequence of Spiroplasma cantharicola CC-1T (DSM 21588), a Bacterium Isolated from Soldier Beetle (Cantharis carolinus).</title>
        <authorList>
            <person name="Lo W.S."/>
            <person name="Liu P.Y."/>
            <person name="Kuo C.H."/>
        </authorList>
    </citation>
    <scope>NUCLEOTIDE SEQUENCE [LARGE SCALE GENOMIC DNA]</scope>
    <source>
        <strain evidence="2 3">CC-1</strain>
    </source>
</reference>
<feature type="transmembrane region" description="Helical" evidence="1">
    <location>
        <begin position="43"/>
        <end position="65"/>
    </location>
</feature>
<evidence type="ECO:0008006" key="4">
    <source>
        <dbReference type="Google" id="ProtNLM"/>
    </source>
</evidence>
<sequence>MLCIKQKPKKSIFYLIISLIITLLSLFCLIISVKFLVTNNLNISNLLLQFGLFIIGFLLSIIYLWKLVNYIDTINYLKKIKLDQINKELFNNLIKKMKLELNPKTYLVIAISISMIFVYIFSQDNITRNLEISKFIYINRMVLLIISFSTFEFISVIFIFIILKYIRCTKFKWSYIKKISHNLYLTFLNLISFISIKFHQLKNGLLIFYVNITKKLNIYDTDQKNIISVKKRSFLTEKLKGDCPPNFII</sequence>
<keyword evidence="1" id="KW-0472">Membrane</keyword>